<evidence type="ECO:0000256" key="1">
    <source>
        <dbReference type="SAM" id="Phobius"/>
    </source>
</evidence>
<gene>
    <name evidence="2" type="ORF">OBRU01_13045</name>
</gene>
<sequence length="149" mass="16639">MLNGTQQSAGSLLVYKACPEGSFTIVSPAIILNTVMKIFVVFAVCIVVAQALSDEQKEKLKKHRSECLTETKAEEQLVNKLKTGDYKVILAQNYNLLSAINFFYISADRPAAEKLIDTCLATKGNTPHQTAWNYVKCYHEKDPKHAIFL</sequence>
<keyword evidence="1" id="KW-0812">Transmembrane</keyword>
<dbReference type="Proteomes" id="UP000037510">
    <property type="component" value="Unassembled WGS sequence"/>
</dbReference>
<organism evidence="2 3">
    <name type="scientific">Operophtera brumata</name>
    <name type="common">Winter moth</name>
    <name type="synonym">Phalaena brumata</name>
    <dbReference type="NCBI Taxonomy" id="104452"/>
    <lineage>
        <taxon>Eukaryota</taxon>
        <taxon>Metazoa</taxon>
        <taxon>Ecdysozoa</taxon>
        <taxon>Arthropoda</taxon>
        <taxon>Hexapoda</taxon>
        <taxon>Insecta</taxon>
        <taxon>Pterygota</taxon>
        <taxon>Neoptera</taxon>
        <taxon>Endopterygota</taxon>
        <taxon>Lepidoptera</taxon>
        <taxon>Glossata</taxon>
        <taxon>Ditrysia</taxon>
        <taxon>Geometroidea</taxon>
        <taxon>Geometridae</taxon>
        <taxon>Larentiinae</taxon>
        <taxon>Operophtera</taxon>
    </lineage>
</organism>
<dbReference type="GO" id="GO:0005549">
    <property type="term" value="F:odorant binding"/>
    <property type="evidence" value="ECO:0007669"/>
    <property type="project" value="InterPro"/>
</dbReference>
<feature type="transmembrane region" description="Helical" evidence="1">
    <location>
        <begin position="30"/>
        <end position="52"/>
    </location>
</feature>
<protein>
    <submittedName>
        <fullName evidence="2">Sericotropin</fullName>
    </submittedName>
</protein>
<proteinExistence type="predicted"/>
<dbReference type="AlphaFoldDB" id="A0A0L7L8I6"/>
<accession>A0A0L7L8I6</accession>
<comment type="caution">
    <text evidence="2">The sequence shown here is derived from an EMBL/GenBank/DDBJ whole genome shotgun (WGS) entry which is preliminary data.</text>
</comment>
<keyword evidence="3" id="KW-1185">Reference proteome</keyword>
<dbReference type="SUPFAM" id="SSF47565">
    <property type="entry name" value="Insect pheromone/odorant-binding proteins"/>
    <property type="match status" value="1"/>
</dbReference>
<evidence type="ECO:0000313" key="3">
    <source>
        <dbReference type="Proteomes" id="UP000037510"/>
    </source>
</evidence>
<dbReference type="EMBL" id="JTDY01002239">
    <property type="protein sequence ID" value="KOB71822.1"/>
    <property type="molecule type" value="Genomic_DNA"/>
</dbReference>
<evidence type="ECO:0000313" key="2">
    <source>
        <dbReference type="EMBL" id="KOB71822.1"/>
    </source>
</evidence>
<reference evidence="2 3" key="1">
    <citation type="journal article" date="2015" name="Genome Biol. Evol.">
        <title>The genome of winter moth (Operophtera brumata) provides a genomic perspective on sexual dimorphism and phenology.</title>
        <authorList>
            <person name="Derks M.F."/>
            <person name="Smit S."/>
            <person name="Salis L."/>
            <person name="Schijlen E."/>
            <person name="Bossers A."/>
            <person name="Mateman C."/>
            <person name="Pijl A.S."/>
            <person name="de Ridder D."/>
            <person name="Groenen M.A."/>
            <person name="Visser M.E."/>
            <person name="Megens H.J."/>
        </authorList>
    </citation>
    <scope>NUCLEOTIDE SEQUENCE [LARGE SCALE GENOMIC DNA]</scope>
    <source>
        <strain evidence="2">WM2013NL</strain>
        <tissue evidence="2">Head and thorax</tissue>
    </source>
</reference>
<dbReference type="Pfam" id="PF01395">
    <property type="entry name" value="PBP_GOBP"/>
    <property type="match status" value="1"/>
</dbReference>
<keyword evidence="1" id="KW-0472">Membrane</keyword>
<dbReference type="InterPro" id="IPR006170">
    <property type="entry name" value="PBP/GOBP"/>
</dbReference>
<keyword evidence="1" id="KW-1133">Transmembrane helix</keyword>
<dbReference type="InterPro" id="IPR036728">
    <property type="entry name" value="PBP_GOBP_sf"/>
</dbReference>
<dbReference type="Gene3D" id="1.10.238.20">
    <property type="entry name" value="Pheromone/general odorant binding protein domain"/>
    <property type="match status" value="1"/>
</dbReference>
<dbReference type="CDD" id="cd23992">
    <property type="entry name" value="PBP_GOBP"/>
    <property type="match status" value="1"/>
</dbReference>
<name>A0A0L7L8I6_OPEBR</name>